<evidence type="ECO:0000313" key="4">
    <source>
        <dbReference type="Proteomes" id="UP000186143"/>
    </source>
</evidence>
<dbReference type="SMART" id="SM00226">
    <property type="entry name" value="LMWPc"/>
    <property type="match status" value="1"/>
</dbReference>
<dbReference type="AlphaFoldDB" id="A0A1Q9AIJ3"/>
<proteinExistence type="predicted"/>
<keyword evidence="1" id="KW-0059">Arsenical resistance</keyword>
<dbReference type="Pfam" id="PF01451">
    <property type="entry name" value="LMWPc"/>
    <property type="match status" value="1"/>
</dbReference>
<feature type="domain" description="Phosphotyrosine protein phosphatase I" evidence="2">
    <location>
        <begin position="35"/>
        <end position="170"/>
    </location>
</feature>
<dbReference type="EMBL" id="MKIO01000030">
    <property type="protein sequence ID" value="OLP55020.1"/>
    <property type="molecule type" value="Genomic_DNA"/>
</dbReference>
<dbReference type="GO" id="GO:0046685">
    <property type="term" value="P:response to arsenic-containing substance"/>
    <property type="evidence" value="ECO:0007669"/>
    <property type="project" value="UniProtKB-KW"/>
</dbReference>
<dbReference type="STRING" id="1672749.BJF92_16595"/>
<organism evidence="3 4">
    <name type="scientific">Xaviernesmea rhizosphaerae</name>
    <dbReference type="NCBI Taxonomy" id="1672749"/>
    <lineage>
        <taxon>Bacteria</taxon>
        <taxon>Pseudomonadati</taxon>
        <taxon>Pseudomonadota</taxon>
        <taxon>Alphaproteobacteria</taxon>
        <taxon>Hyphomicrobiales</taxon>
        <taxon>Rhizobiaceae</taxon>
        <taxon>Rhizobium/Agrobacterium group</taxon>
        <taxon>Xaviernesmea</taxon>
    </lineage>
</organism>
<dbReference type="Gene3D" id="3.40.50.2300">
    <property type="match status" value="1"/>
</dbReference>
<protein>
    <submittedName>
        <fullName evidence="3">Protein-tyrosine-phosphatase</fullName>
    </submittedName>
</protein>
<dbReference type="InterPro" id="IPR023485">
    <property type="entry name" value="Ptyr_pPase"/>
</dbReference>
<gene>
    <name evidence="3" type="ORF">BJF92_16595</name>
</gene>
<dbReference type="PANTHER" id="PTHR43428">
    <property type="entry name" value="ARSENATE REDUCTASE"/>
    <property type="match status" value="1"/>
</dbReference>
<evidence type="ECO:0000313" key="3">
    <source>
        <dbReference type="EMBL" id="OLP55020.1"/>
    </source>
</evidence>
<dbReference type="SUPFAM" id="SSF52788">
    <property type="entry name" value="Phosphotyrosine protein phosphatases I"/>
    <property type="match status" value="1"/>
</dbReference>
<evidence type="ECO:0000256" key="1">
    <source>
        <dbReference type="ARBA" id="ARBA00022849"/>
    </source>
</evidence>
<sequence>MDGSGSASADAKAPAAASAAALPEDGRPAARANPASVLFMCGMNSIRSPMAEALAHTILPGSVYVASAGVRKGERDPFVDVVMEEMGLTLGRHQPHTLDDLEDDYFDLIVTLAPEAHHAALELTRSMSVDVIYWPTPDPTVATGTREQILDAYRAVRDHLALLIRQRLAGGRKPTGN</sequence>
<reference evidence="3 4" key="1">
    <citation type="submission" date="2016-09" db="EMBL/GenBank/DDBJ databases">
        <title>Rhizobium sp. nov., a novel species isolated from the rice rhizosphere.</title>
        <authorList>
            <person name="Zhao J."/>
            <person name="Zhang X."/>
        </authorList>
    </citation>
    <scope>NUCLEOTIDE SEQUENCE [LARGE SCALE GENOMIC DNA]</scope>
    <source>
        <strain evidence="3 4">MH17</strain>
    </source>
</reference>
<dbReference type="InterPro" id="IPR036196">
    <property type="entry name" value="Ptyr_pPase_sf"/>
</dbReference>
<dbReference type="OrthoDB" id="9799372at2"/>
<evidence type="ECO:0000259" key="2">
    <source>
        <dbReference type="SMART" id="SM00226"/>
    </source>
</evidence>
<dbReference type="Proteomes" id="UP000186143">
    <property type="component" value="Unassembled WGS sequence"/>
</dbReference>
<accession>A0A1Q9AIJ3</accession>
<dbReference type="PANTHER" id="PTHR43428:SF1">
    <property type="entry name" value="ARSENATE REDUCTASE"/>
    <property type="match status" value="1"/>
</dbReference>
<comment type="caution">
    <text evidence="3">The sequence shown here is derived from an EMBL/GenBank/DDBJ whole genome shotgun (WGS) entry which is preliminary data.</text>
</comment>
<name>A0A1Q9AIJ3_9HYPH</name>